<dbReference type="Pfam" id="PF00939">
    <property type="entry name" value="Na_sulph_symp"/>
    <property type="match status" value="1"/>
</dbReference>
<evidence type="ECO:0000256" key="5">
    <source>
        <dbReference type="SAM" id="Phobius"/>
    </source>
</evidence>
<feature type="transmembrane region" description="Helical" evidence="5">
    <location>
        <begin position="141"/>
        <end position="158"/>
    </location>
</feature>
<dbReference type="GO" id="GO:0022857">
    <property type="term" value="F:transmembrane transporter activity"/>
    <property type="evidence" value="ECO:0007669"/>
    <property type="project" value="InterPro"/>
</dbReference>
<feature type="transmembrane region" description="Helical" evidence="5">
    <location>
        <begin position="56"/>
        <end position="86"/>
    </location>
</feature>
<reference evidence="6" key="1">
    <citation type="submission" date="2019-03" db="EMBL/GenBank/DDBJ databases">
        <title>Lake Tanganyika Metagenome-Assembled Genomes (MAGs).</title>
        <authorList>
            <person name="Tran P."/>
        </authorList>
    </citation>
    <scope>NUCLEOTIDE SEQUENCE</scope>
    <source>
        <strain evidence="6">K_DeepCast_65m_m2_066</strain>
    </source>
</reference>
<dbReference type="EMBL" id="VGLS01001143">
    <property type="protein sequence ID" value="MBM3226997.1"/>
    <property type="molecule type" value="Genomic_DNA"/>
</dbReference>
<dbReference type="GO" id="GO:0016020">
    <property type="term" value="C:membrane"/>
    <property type="evidence" value="ECO:0007669"/>
    <property type="project" value="UniProtKB-SubCell"/>
</dbReference>
<keyword evidence="3 5" id="KW-1133">Transmembrane helix</keyword>
<feature type="transmembrane region" description="Helical" evidence="5">
    <location>
        <begin position="98"/>
        <end position="120"/>
    </location>
</feature>
<keyword evidence="2 5" id="KW-0812">Transmembrane</keyword>
<evidence type="ECO:0000256" key="2">
    <source>
        <dbReference type="ARBA" id="ARBA00022692"/>
    </source>
</evidence>
<organism evidence="6 7">
    <name type="scientific">Tectimicrobiota bacterium</name>
    <dbReference type="NCBI Taxonomy" id="2528274"/>
    <lineage>
        <taxon>Bacteria</taxon>
        <taxon>Pseudomonadati</taxon>
        <taxon>Nitrospinota/Tectimicrobiota group</taxon>
        <taxon>Candidatus Tectimicrobiota</taxon>
    </lineage>
</organism>
<accession>A0A937W5H8</accession>
<feature type="non-terminal residue" evidence="6">
    <location>
        <position position="249"/>
    </location>
</feature>
<dbReference type="Proteomes" id="UP000712673">
    <property type="component" value="Unassembled WGS sequence"/>
</dbReference>
<sequence>MAHPAEPTPLFTPSASMRLWTLHRRTLLTLTVLGGLYGLLVAIPTPPGLSLQGQRVLAVAALAIGLWCTEMLPAGVTGMLVVLLLVLSGGVAGFREALAGFAEPVTYFLMAVLTLGLAVLRSGLAERVARFSLRHCAGRPHALYAHLLLSFPVLTLLLPSATTRTGILIHVYDQALELSQVPRGAPLAKAIMLALNSVNRLASTILLTGGITPVVSAALIGGIAWSRWLVLLSVPYGVLLAIAAGLIYA</sequence>
<evidence type="ECO:0000256" key="4">
    <source>
        <dbReference type="ARBA" id="ARBA00023136"/>
    </source>
</evidence>
<feature type="transmembrane region" description="Helical" evidence="5">
    <location>
        <begin position="228"/>
        <end position="248"/>
    </location>
</feature>
<evidence type="ECO:0008006" key="8">
    <source>
        <dbReference type="Google" id="ProtNLM"/>
    </source>
</evidence>
<protein>
    <recommendedName>
        <fullName evidence="8">Anion transporter</fullName>
    </recommendedName>
</protein>
<comment type="caution">
    <text evidence="6">The sequence shown here is derived from an EMBL/GenBank/DDBJ whole genome shotgun (WGS) entry which is preliminary data.</text>
</comment>
<dbReference type="AlphaFoldDB" id="A0A937W5H8"/>
<comment type="subcellular location">
    <subcellularLocation>
        <location evidence="1">Membrane</location>
        <topology evidence="1">Multi-pass membrane protein</topology>
    </subcellularLocation>
</comment>
<keyword evidence="4 5" id="KW-0472">Membrane</keyword>
<evidence type="ECO:0000256" key="3">
    <source>
        <dbReference type="ARBA" id="ARBA00022989"/>
    </source>
</evidence>
<name>A0A937W5H8_UNCTE</name>
<feature type="transmembrane region" description="Helical" evidence="5">
    <location>
        <begin position="26"/>
        <end position="44"/>
    </location>
</feature>
<evidence type="ECO:0000313" key="6">
    <source>
        <dbReference type="EMBL" id="MBM3226997.1"/>
    </source>
</evidence>
<feature type="transmembrane region" description="Helical" evidence="5">
    <location>
        <begin position="201"/>
        <end position="221"/>
    </location>
</feature>
<proteinExistence type="predicted"/>
<evidence type="ECO:0000313" key="7">
    <source>
        <dbReference type="Proteomes" id="UP000712673"/>
    </source>
</evidence>
<dbReference type="InterPro" id="IPR001898">
    <property type="entry name" value="SLC13A/DASS"/>
</dbReference>
<gene>
    <name evidence="6" type="ORF">FJZ47_24790</name>
</gene>
<evidence type="ECO:0000256" key="1">
    <source>
        <dbReference type="ARBA" id="ARBA00004141"/>
    </source>
</evidence>